<dbReference type="GO" id="GO:0004040">
    <property type="term" value="F:amidase activity"/>
    <property type="evidence" value="ECO:0007669"/>
    <property type="project" value="UniProtKB-EC"/>
</dbReference>
<dbReference type="OrthoDB" id="8576090at2"/>
<comment type="caution">
    <text evidence="2">The sequence shown here is derived from an EMBL/GenBank/DDBJ whole genome shotgun (WGS) entry which is preliminary data.</text>
</comment>
<evidence type="ECO:0000259" key="1">
    <source>
        <dbReference type="Pfam" id="PF01425"/>
    </source>
</evidence>
<dbReference type="InterPro" id="IPR036928">
    <property type="entry name" value="AS_sf"/>
</dbReference>
<dbReference type="PANTHER" id="PTHR43372:SF4">
    <property type="entry name" value="FATTY-ACID AMIDE HYDROLASE 2"/>
    <property type="match status" value="1"/>
</dbReference>
<evidence type="ECO:0000313" key="2">
    <source>
        <dbReference type="EMBL" id="RDV00502.1"/>
    </source>
</evidence>
<feature type="domain" description="Amidase" evidence="1">
    <location>
        <begin position="26"/>
        <end position="446"/>
    </location>
</feature>
<dbReference type="GO" id="GO:0012505">
    <property type="term" value="C:endomembrane system"/>
    <property type="evidence" value="ECO:0007669"/>
    <property type="project" value="TreeGrafter"/>
</dbReference>
<proteinExistence type="predicted"/>
<accession>A0A3D8K7D6</accession>
<dbReference type="RefSeq" id="WP_115531771.1">
    <property type="nucleotide sequence ID" value="NZ_QRGA01000001.1"/>
</dbReference>
<dbReference type="EMBL" id="QRGA01000001">
    <property type="protein sequence ID" value="RDV00502.1"/>
    <property type="molecule type" value="Genomic_DNA"/>
</dbReference>
<protein>
    <submittedName>
        <fullName evidence="2">Amidase</fullName>
        <ecNumber evidence="2">3.5.1.4</ecNumber>
    </submittedName>
</protein>
<sequence>MTELWQWSASELATRIRNRDVSAKEAAQSALDRLDAVNPVINAVVEHRPEEVLRQAEHVDRAIARDETVGPLAGVPVTVKINIDQKDFATTNGARASAHSIAGVSSPVVDNLVKAGAVLLGRTNSPTFALRWFTSNQVHGKTFNPRNRALTPGGSSGGGAAAVTAGIGQLAVGTDIGGSIRYPAYACGVHGLRPSFGRVPAYNASWPERAIGAQLMSAAGPMGRTIADLELGLAALSAPDVRDPWHVAMPLEGRPVPRRAALCLRPDGWRIAPDVEAALRDAARRLVDAGWTVEEIDDTPPMRAAAEVQERLWLGDGFEALAKAVADDGDPGAAAVIAASRARVAAMPADVVKHALVQRTTLMRRWRVFLEQYAVLLLPVSSELPFPDDLDLQGIEGFERVWDAQLTMRALPAMGMPALTVTTGLAGDVPVGVQVVAAQFREDLCLQAGAAIEARGVPPAPVDPMTDYPARR</sequence>
<organism evidence="2 3">
    <name type="scientific">Trinickia dinghuensis</name>
    <dbReference type="NCBI Taxonomy" id="2291023"/>
    <lineage>
        <taxon>Bacteria</taxon>
        <taxon>Pseudomonadati</taxon>
        <taxon>Pseudomonadota</taxon>
        <taxon>Betaproteobacteria</taxon>
        <taxon>Burkholderiales</taxon>
        <taxon>Burkholderiaceae</taxon>
        <taxon>Trinickia</taxon>
    </lineage>
</organism>
<dbReference type="InterPro" id="IPR023631">
    <property type="entry name" value="Amidase_dom"/>
</dbReference>
<gene>
    <name evidence="2" type="ORF">DWV00_01590</name>
</gene>
<keyword evidence="2" id="KW-0378">Hydrolase</keyword>
<keyword evidence="3" id="KW-1185">Reference proteome</keyword>
<dbReference type="PANTHER" id="PTHR43372">
    <property type="entry name" value="FATTY-ACID AMIDE HYDROLASE"/>
    <property type="match status" value="1"/>
</dbReference>
<reference evidence="2 3" key="1">
    <citation type="submission" date="2018-08" db="EMBL/GenBank/DDBJ databases">
        <title>Paraburkholderia sp. DHOM06 isolated from forest soil.</title>
        <authorList>
            <person name="Gao Z.-H."/>
            <person name="Qiu L.-H."/>
        </authorList>
    </citation>
    <scope>NUCLEOTIDE SEQUENCE [LARGE SCALE GENOMIC DNA]</scope>
    <source>
        <strain evidence="2 3">DHOM06</strain>
    </source>
</reference>
<dbReference type="SUPFAM" id="SSF75304">
    <property type="entry name" value="Amidase signature (AS) enzymes"/>
    <property type="match status" value="1"/>
</dbReference>
<dbReference type="NCBIfam" id="NF005687">
    <property type="entry name" value="PRK07487.1"/>
    <property type="match status" value="1"/>
</dbReference>
<dbReference type="Proteomes" id="UP000256838">
    <property type="component" value="Unassembled WGS sequence"/>
</dbReference>
<dbReference type="InterPro" id="IPR052739">
    <property type="entry name" value="FAAH2"/>
</dbReference>
<name>A0A3D8K7D6_9BURK</name>
<dbReference type="AlphaFoldDB" id="A0A3D8K7D6"/>
<dbReference type="EC" id="3.5.1.4" evidence="2"/>
<evidence type="ECO:0000313" key="3">
    <source>
        <dbReference type="Proteomes" id="UP000256838"/>
    </source>
</evidence>
<dbReference type="Pfam" id="PF01425">
    <property type="entry name" value="Amidase"/>
    <property type="match status" value="1"/>
</dbReference>
<dbReference type="Gene3D" id="3.90.1300.10">
    <property type="entry name" value="Amidase signature (AS) domain"/>
    <property type="match status" value="1"/>
</dbReference>